<dbReference type="InterPro" id="IPR017900">
    <property type="entry name" value="4Fe4S_Fe_S_CS"/>
</dbReference>
<accession>A0A3A4P3B9</accession>
<dbReference type="PROSITE" id="PS51379">
    <property type="entry name" value="4FE4S_FER_2"/>
    <property type="match status" value="2"/>
</dbReference>
<gene>
    <name evidence="8" type="ORF">C4520_01905</name>
</gene>
<evidence type="ECO:0000259" key="7">
    <source>
        <dbReference type="PROSITE" id="PS51379"/>
    </source>
</evidence>
<keyword evidence="2" id="KW-0004">4Fe-4S</keyword>
<evidence type="ECO:0000256" key="4">
    <source>
        <dbReference type="ARBA" id="ARBA00022737"/>
    </source>
</evidence>
<feature type="domain" description="4Fe-4S ferredoxin-type" evidence="7">
    <location>
        <begin position="63"/>
        <end position="94"/>
    </location>
</feature>
<comment type="caution">
    <text evidence="8">The sequence shown here is derived from an EMBL/GenBank/DDBJ whole genome shotgun (WGS) entry which is preliminary data.</text>
</comment>
<evidence type="ECO:0000313" key="8">
    <source>
        <dbReference type="EMBL" id="RJP25652.1"/>
    </source>
</evidence>
<proteinExistence type="predicted"/>
<dbReference type="InterPro" id="IPR011898">
    <property type="entry name" value="PorD_KorD"/>
</dbReference>
<dbReference type="Pfam" id="PF14697">
    <property type="entry name" value="Fer4_21"/>
    <property type="match status" value="1"/>
</dbReference>
<dbReference type="InterPro" id="IPR017896">
    <property type="entry name" value="4Fe4S_Fe-S-bd"/>
</dbReference>
<keyword evidence="4" id="KW-0677">Repeat</keyword>
<dbReference type="GO" id="GO:0046872">
    <property type="term" value="F:metal ion binding"/>
    <property type="evidence" value="ECO:0007669"/>
    <property type="project" value="UniProtKB-KW"/>
</dbReference>
<dbReference type="AlphaFoldDB" id="A0A3A4P3B9"/>
<dbReference type="SUPFAM" id="SSF54862">
    <property type="entry name" value="4Fe-4S ferredoxins"/>
    <property type="match status" value="1"/>
</dbReference>
<dbReference type="Gene3D" id="3.30.70.20">
    <property type="match status" value="1"/>
</dbReference>
<sequence>MSKLKGWKEIPIGGIIPRGGTAYEYETGSWRSFRPVHDKEKCINCLECWFACPDAAIIVEDDQFKGFDLTHCKGCGICAAVCPPKVSAIAMKPESEFEE</sequence>
<dbReference type="GO" id="GO:0051539">
    <property type="term" value="F:4 iron, 4 sulfur cluster binding"/>
    <property type="evidence" value="ECO:0007669"/>
    <property type="project" value="UniProtKB-KW"/>
</dbReference>
<dbReference type="PANTHER" id="PTHR43724:SF1">
    <property type="entry name" value="PYRUVATE SYNTHASE SUBUNIT PORD"/>
    <property type="match status" value="1"/>
</dbReference>
<name>A0A3A4P3B9_ABYX5</name>
<reference evidence="8 9" key="1">
    <citation type="journal article" date="2017" name="ISME J.">
        <title>Energy and carbon metabolisms in a deep terrestrial subsurface fluid microbial community.</title>
        <authorList>
            <person name="Momper L."/>
            <person name="Jungbluth S.P."/>
            <person name="Lee M.D."/>
            <person name="Amend J.P."/>
        </authorList>
    </citation>
    <scope>NUCLEOTIDE SEQUENCE [LARGE SCALE GENOMIC DNA]</scope>
    <source>
        <strain evidence="8">SURF_5</strain>
    </source>
</reference>
<evidence type="ECO:0000256" key="3">
    <source>
        <dbReference type="ARBA" id="ARBA00022723"/>
    </source>
</evidence>
<evidence type="ECO:0000256" key="5">
    <source>
        <dbReference type="ARBA" id="ARBA00023004"/>
    </source>
</evidence>
<evidence type="ECO:0000256" key="2">
    <source>
        <dbReference type="ARBA" id="ARBA00022485"/>
    </source>
</evidence>
<dbReference type="GO" id="GO:0016625">
    <property type="term" value="F:oxidoreductase activity, acting on the aldehyde or oxo group of donors, iron-sulfur protein as acceptor"/>
    <property type="evidence" value="ECO:0007669"/>
    <property type="project" value="InterPro"/>
</dbReference>
<keyword evidence="5" id="KW-0408">Iron</keyword>
<comment type="cofactor">
    <cofactor evidence="1">
        <name>[4Fe-4S] cluster</name>
        <dbReference type="ChEBI" id="CHEBI:49883"/>
    </cofactor>
</comment>
<evidence type="ECO:0000313" key="9">
    <source>
        <dbReference type="Proteomes" id="UP000265882"/>
    </source>
</evidence>
<feature type="domain" description="4Fe-4S ferredoxin-type" evidence="7">
    <location>
        <begin position="33"/>
        <end position="62"/>
    </location>
</feature>
<dbReference type="Proteomes" id="UP000265882">
    <property type="component" value="Unassembled WGS sequence"/>
</dbReference>
<dbReference type="EMBL" id="QZKU01000019">
    <property type="protein sequence ID" value="RJP25652.1"/>
    <property type="molecule type" value="Genomic_DNA"/>
</dbReference>
<dbReference type="PANTHER" id="PTHR43724">
    <property type="entry name" value="PYRUVATE SYNTHASE SUBUNIT PORD"/>
    <property type="match status" value="1"/>
</dbReference>
<keyword evidence="6" id="KW-0411">Iron-sulfur</keyword>
<protein>
    <submittedName>
        <fullName evidence="8">4Fe-4S dicluster domain-containing protein</fullName>
    </submittedName>
</protein>
<organism evidence="8 9">
    <name type="scientific">Abyssobacteria bacterium (strain SURF_5)</name>
    <dbReference type="NCBI Taxonomy" id="2093360"/>
    <lineage>
        <taxon>Bacteria</taxon>
        <taxon>Pseudomonadati</taxon>
        <taxon>Candidatus Hydrogenedentota</taxon>
        <taxon>Candidatus Abyssobacteria</taxon>
    </lineage>
</organism>
<evidence type="ECO:0000256" key="6">
    <source>
        <dbReference type="ARBA" id="ARBA00023014"/>
    </source>
</evidence>
<keyword evidence="3" id="KW-0479">Metal-binding</keyword>
<evidence type="ECO:0000256" key="1">
    <source>
        <dbReference type="ARBA" id="ARBA00001966"/>
    </source>
</evidence>
<dbReference type="NCBIfam" id="TIGR02179">
    <property type="entry name" value="PorD_KorD"/>
    <property type="match status" value="1"/>
</dbReference>
<dbReference type="PROSITE" id="PS00198">
    <property type="entry name" value="4FE4S_FER_1"/>
    <property type="match status" value="1"/>
</dbReference>